<evidence type="ECO:0000259" key="1">
    <source>
        <dbReference type="Pfam" id="PF12697"/>
    </source>
</evidence>
<sequence>MQQKGIEDMRATNGRPAVSSSFVGGAGPPLVLLHGATMSWHVWEPLLPLLTPHHRVLAPTLPGHIGSPATAPVMTLDDLVDSVESAMDDESIPTAHVAGNSLGGLVAMELARRGRARTVVAISPAGGWTPEGGAAVTQTVSVGQKMVRKIRPFLPLAMRVPWIRQLAFRDVACHGARLAPGRAVQSLSATADSTLFEHFDKVAVAGGYAELSTPVLMVWPARDHVIPLYPHGIGWRSLAPGASWKVLGGVGHVPMLDDPEAVAQTILEWIRTRASTWNPSP</sequence>
<dbReference type="PRINTS" id="PR00111">
    <property type="entry name" value="ABHYDROLASE"/>
</dbReference>
<protein>
    <submittedName>
        <fullName evidence="2">Pimeloyl-ACP methyl ester carboxylesterase</fullName>
    </submittedName>
</protein>
<feature type="domain" description="AB hydrolase-1" evidence="1">
    <location>
        <begin position="30"/>
        <end position="264"/>
    </location>
</feature>
<dbReference type="Gene3D" id="3.40.50.1820">
    <property type="entry name" value="alpha/beta hydrolase"/>
    <property type="match status" value="1"/>
</dbReference>
<comment type="caution">
    <text evidence="2">The sequence shown here is derived from an EMBL/GenBank/DDBJ whole genome shotgun (WGS) entry which is preliminary data.</text>
</comment>
<name>A0ABT6M5Y2_9NOCA</name>
<dbReference type="InterPro" id="IPR029058">
    <property type="entry name" value="AB_hydrolase_fold"/>
</dbReference>
<dbReference type="InterPro" id="IPR050266">
    <property type="entry name" value="AB_hydrolase_sf"/>
</dbReference>
<dbReference type="EMBL" id="JARXVC010000002">
    <property type="protein sequence ID" value="MDH6279731.1"/>
    <property type="molecule type" value="Genomic_DNA"/>
</dbReference>
<gene>
    <name evidence="2" type="ORF">M2280_000940</name>
</gene>
<proteinExistence type="predicted"/>
<keyword evidence="3" id="KW-1185">Reference proteome</keyword>
<dbReference type="SUPFAM" id="SSF53474">
    <property type="entry name" value="alpha/beta-Hydrolases"/>
    <property type="match status" value="1"/>
</dbReference>
<organism evidence="2 3">
    <name type="scientific">Prescottella agglutinans</name>
    <dbReference type="NCBI Taxonomy" id="1644129"/>
    <lineage>
        <taxon>Bacteria</taxon>
        <taxon>Bacillati</taxon>
        <taxon>Actinomycetota</taxon>
        <taxon>Actinomycetes</taxon>
        <taxon>Mycobacteriales</taxon>
        <taxon>Nocardiaceae</taxon>
        <taxon>Prescottella</taxon>
    </lineage>
</organism>
<dbReference type="InterPro" id="IPR000073">
    <property type="entry name" value="AB_hydrolase_1"/>
</dbReference>
<evidence type="ECO:0000313" key="3">
    <source>
        <dbReference type="Proteomes" id="UP001160334"/>
    </source>
</evidence>
<accession>A0ABT6M5Y2</accession>
<dbReference type="Pfam" id="PF12697">
    <property type="entry name" value="Abhydrolase_6"/>
    <property type="match status" value="1"/>
</dbReference>
<evidence type="ECO:0000313" key="2">
    <source>
        <dbReference type="EMBL" id="MDH6279731.1"/>
    </source>
</evidence>
<dbReference type="PANTHER" id="PTHR43798">
    <property type="entry name" value="MONOACYLGLYCEROL LIPASE"/>
    <property type="match status" value="1"/>
</dbReference>
<reference evidence="2 3" key="1">
    <citation type="submission" date="2023-04" db="EMBL/GenBank/DDBJ databases">
        <title>Forest soil microbial communities from Buena Vista Peninsula, Colon Province, Panama.</title>
        <authorList>
            <person name="Bouskill N."/>
        </authorList>
    </citation>
    <scope>NUCLEOTIDE SEQUENCE [LARGE SCALE GENOMIC DNA]</scope>
    <source>
        <strain evidence="2 3">CFH S0262</strain>
    </source>
</reference>
<dbReference type="Proteomes" id="UP001160334">
    <property type="component" value="Unassembled WGS sequence"/>
</dbReference>
<dbReference type="RefSeq" id="WP_280759112.1">
    <property type="nucleotide sequence ID" value="NZ_JARXVC010000002.1"/>
</dbReference>